<feature type="region of interest" description="Disordered" evidence="1">
    <location>
        <begin position="174"/>
        <end position="206"/>
    </location>
</feature>
<proteinExistence type="predicted"/>
<dbReference type="InterPro" id="IPR018253">
    <property type="entry name" value="DnaJ_domain_CS"/>
</dbReference>
<feature type="region of interest" description="Disordered" evidence="1">
    <location>
        <begin position="107"/>
        <end position="132"/>
    </location>
</feature>
<dbReference type="PANTHER" id="PTHR24074">
    <property type="entry name" value="CO-CHAPERONE PROTEIN DJLA"/>
    <property type="match status" value="1"/>
</dbReference>
<dbReference type="Proteomes" id="UP001190700">
    <property type="component" value="Unassembled WGS sequence"/>
</dbReference>
<dbReference type="PROSITE" id="PS50076">
    <property type="entry name" value="DNAJ_2"/>
    <property type="match status" value="1"/>
</dbReference>
<name>A0AAE0FK43_9CHLO</name>
<dbReference type="PRINTS" id="PR00625">
    <property type="entry name" value="JDOMAIN"/>
</dbReference>
<dbReference type="AlphaFoldDB" id="A0AAE0FK43"/>
<dbReference type="InterPro" id="IPR036869">
    <property type="entry name" value="J_dom_sf"/>
</dbReference>
<dbReference type="Pfam" id="PF00226">
    <property type="entry name" value="DnaJ"/>
    <property type="match status" value="1"/>
</dbReference>
<accession>A0AAE0FK43</accession>
<dbReference type="InterPro" id="IPR050817">
    <property type="entry name" value="DjlA_DnaK_co-chaperone"/>
</dbReference>
<protein>
    <recommendedName>
        <fullName evidence="2">J domain-containing protein</fullName>
    </recommendedName>
</protein>
<reference evidence="3 4" key="1">
    <citation type="journal article" date="2015" name="Genome Biol. Evol.">
        <title>Comparative Genomics of a Bacterivorous Green Alga Reveals Evolutionary Causalities and Consequences of Phago-Mixotrophic Mode of Nutrition.</title>
        <authorList>
            <person name="Burns J.A."/>
            <person name="Paasch A."/>
            <person name="Narechania A."/>
            <person name="Kim E."/>
        </authorList>
    </citation>
    <scope>NUCLEOTIDE SEQUENCE [LARGE SCALE GENOMIC DNA]</scope>
    <source>
        <strain evidence="3 4">PLY_AMNH</strain>
    </source>
</reference>
<keyword evidence="4" id="KW-1185">Reference proteome</keyword>
<evidence type="ECO:0000259" key="2">
    <source>
        <dbReference type="PROSITE" id="PS50076"/>
    </source>
</evidence>
<feature type="compositionally biased region" description="Low complexity" evidence="1">
    <location>
        <begin position="185"/>
        <end position="195"/>
    </location>
</feature>
<feature type="domain" description="J" evidence="2">
    <location>
        <begin position="43"/>
        <end position="110"/>
    </location>
</feature>
<dbReference type="CDD" id="cd06257">
    <property type="entry name" value="DnaJ"/>
    <property type="match status" value="1"/>
</dbReference>
<organism evidence="3 4">
    <name type="scientific">Cymbomonas tetramitiformis</name>
    <dbReference type="NCBI Taxonomy" id="36881"/>
    <lineage>
        <taxon>Eukaryota</taxon>
        <taxon>Viridiplantae</taxon>
        <taxon>Chlorophyta</taxon>
        <taxon>Pyramimonadophyceae</taxon>
        <taxon>Pyramimonadales</taxon>
        <taxon>Pyramimonadaceae</taxon>
        <taxon>Cymbomonas</taxon>
    </lineage>
</organism>
<evidence type="ECO:0000256" key="1">
    <source>
        <dbReference type="SAM" id="MobiDB-lite"/>
    </source>
</evidence>
<dbReference type="InterPro" id="IPR001623">
    <property type="entry name" value="DnaJ_domain"/>
</dbReference>
<evidence type="ECO:0000313" key="4">
    <source>
        <dbReference type="Proteomes" id="UP001190700"/>
    </source>
</evidence>
<dbReference type="EMBL" id="LGRX02017090">
    <property type="protein sequence ID" value="KAK3261177.1"/>
    <property type="molecule type" value="Genomic_DNA"/>
</dbReference>
<dbReference type="SUPFAM" id="SSF46565">
    <property type="entry name" value="Chaperone J-domain"/>
    <property type="match status" value="1"/>
</dbReference>
<gene>
    <name evidence="3" type="ORF">CYMTET_29902</name>
</gene>
<sequence>MLRAAKWLPMLSLSGQSRSLPTGLRVMPATSIPSRLFATKAPSLYEVLGVTSSTTSDDLKKKYRQEALKWHPDRHQGEAKLQAEKRFKQISEAYQVLSDPDKRAQYDASQRFGGGQHSSTGSSAGQQEWQRQWNAQQQQRYYREFSRDEADQLFRSIFGSVGDLEKMIRMMQEQQQGRGAGFGGASSRRSQTGGNPFQGGFGGSFTQKEMDDMMRDLFTQPQKNRKGGRSTGGFGDFWTNLHFESGPASSRAGSARQAYGTHQEVRQEMSVDAHGNRVLRTTTITRGLDGSVSQMVEEKVLDQHGRVISHTERRAEKGYLHAVSASHPTPSNPYSTGIHYNTGRCFYATSCWLSQALDMEIQPFEVLPDSLRYFRTAKRRQAVDKHIACSLLLAAGTIGYVHVSVLC</sequence>
<evidence type="ECO:0000313" key="3">
    <source>
        <dbReference type="EMBL" id="KAK3261177.1"/>
    </source>
</evidence>
<dbReference type="Gene3D" id="1.10.287.110">
    <property type="entry name" value="DnaJ domain"/>
    <property type="match status" value="1"/>
</dbReference>
<comment type="caution">
    <text evidence="3">The sequence shown here is derived from an EMBL/GenBank/DDBJ whole genome shotgun (WGS) entry which is preliminary data.</text>
</comment>
<dbReference type="PROSITE" id="PS00636">
    <property type="entry name" value="DNAJ_1"/>
    <property type="match status" value="1"/>
</dbReference>
<dbReference type="SMART" id="SM00271">
    <property type="entry name" value="DnaJ"/>
    <property type="match status" value="1"/>
</dbReference>